<evidence type="ECO:0000256" key="1">
    <source>
        <dbReference type="ARBA" id="ARBA00022603"/>
    </source>
</evidence>
<evidence type="ECO:0000256" key="3">
    <source>
        <dbReference type="ARBA" id="ARBA00022691"/>
    </source>
</evidence>
<evidence type="ECO:0000313" key="7">
    <source>
        <dbReference type="Proteomes" id="UP000319732"/>
    </source>
</evidence>
<sequence>MDQDRNFDDLAPRFKRNIYAGLKGELRLQVLQRDFDEFIPQLAQRPLRVLDAGGGQGQMAVALAQRGHSVLLCDISANMLALARAEVQAAGVGDRVELVNRSIQALAGETPGRFDLVLCHAVMEWLAEPETVLRLLAAAVKPGGFLSLTFYNVEALIFKNLLRTNFKKIRTRDYRGYRGSLTPTNPLAPAQVEAWLRALPVNVLCRSGIRVFHDYILDKTDRQRDPQGLLEMELQFSRREPYRSLGRYIHVLCQVPG</sequence>
<feature type="domain" description="Methyltransferase type 11" evidence="5">
    <location>
        <begin position="50"/>
        <end position="147"/>
    </location>
</feature>
<dbReference type="PANTHER" id="PTHR43464:SF19">
    <property type="entry name" value="UBIQUINONE BIOSYNTHESIS O-METHYLTRANSFERASE, MITOCHONDRIAL"/>
    <property type="match status" value="1"/>
</dbReference>
<dbReference type="CDD" id="cd02440">
    <property type="entry name" value="AdoMet_MTases"/>
    <property type="match status" value="1"/>
</dbReference>
<dbReference type="EMBL" id="VHSG01000013">
    <property type="protein sequence ID" value="TQV78251.1"/>
    <property type="molecule type" value="Genomic_DNA"/>
</dbReference>
<comment type="caution">
    <text evidence="4">Lacks conserved residue(s) required for the propagation of feature annotation.</text>
</comment>
<name>A0A545TM84_9GAMM</name>
<evidence type="ECO:0000256" key="4">
    <source>
        <dbReference type="HAMAP-Rule" id="MF_02057"/>
    </source>
</evidence>
<dbReference type="PANTHER" id="PTHR43464">
    <property type="entry name" value="METHYLTRANSFERASE"/>
    <property type="match status" value="1"/>
</dbReference>
<keyword evidence="4" id="KW-0819">tRNA processing</keyword>
<gene>
    <name evidence="4" type="primary">cmoM</name>
    <name evidence="6" type="ORF">FKG94_14385</name>
</gene>
<keyword evidence="2 4" id="KW-0808">Transferase</keyword>
<accession>A0A545TM84</accession>
<dbReference type="EC" id="2.1.1.-" evidence="4"/>
<dbReference type="Proteomes" id="UP000319732">
    <property type="component" value="Unassembled WGS sequence"/>
</dbReference>
<keyword evidence="1 4" id="KW-0489">Methyltransferase</keyword>
<dbReference type="GO" id="GO:0097697">
    <property type="term" value="F:tRNA (5-carboxymethoxyuridine(34)-5-O)-methyltransferase activity"/>
    <property type="evidence" value="ECO:0007669"/>
    <property type="project" value="UniProtKB-UniRule"/>
</dbReference>
<keyword evidence="3 4" id="KW-0949">S-adenosyl-L-methionine</keyword>
<dbReference type="GO" id="GO:0032259">
    <property type="term" value="P:methylation"/>
    <property type="evidence" value="ECO:0007669"/>
    <property type="project" value="UniProtKB-KW"/>
</dbReference>
<comment type="catalytic activity">
    <reaction evidence="4">
        <text>5-carboxymethoxyuridine(34) in tRNA + S-adenosyl-L-methionine = 5-methoxycarbonylmethoxyuridine(34) in tRNA + S-adenosyl-L-homocysteine</text>
        <dbReference type="Rhea" id="RHEA:54080"/>
        <dbReference type="Rhea" id="RHEA-COMP:13383"/>
        <dbReference type="Rhea" id="RHEA-COMP:13781"/>
        <dbReference type="ChEBI" id="CHEBI:57856"/>
        <dbReference type="ChEBI" id="CHEBI:59789"/>
        <dbReference type="ChEBI" id="CHEBI:136879"/>
        <dbReference type="ChEBI" id="CHEBI:138053"/>
    </reaction>
</comment>
<keyword evidence="7" id="KW-1185">Reference proteome</keyword>
<protein>
    <recommendedName>
        <fullName evidence="4">tRNA 5-carboxymethoxyuridine methyltransferase</fullName>
        <ecNumber evidence="4">2.1.1.-</ecNumber>
    </recommendedName>
    <alternativeName>
        <fullName evidence="4">cmo5U methyltransferase</fullName>
    </alternativeName>
</protein>
<evidence type="ECO:0000256" key="2">
    <source>
        <dbReference type="ARBA" id="ARBA00022679"/>
    </source>
</evidence>
<organism evidence="6 7">
    <name type="scientific">Exilibacterium tricleocarpae</name>
    <dbReference type="NCBI Taxonomy" id="2591008"/>
    <lineage>
        <taxon>Bacteria</taxon>
        <taxon>Pseudomonadati</taxon>
        <taxon>Pseudomonadota</taxon>
        <taxon>Gammaproteobacteria</taxon>
        <taxon>Cellvibrionales</taxon>
        <taxon>Cellvibrionaceae</taxon>
        <taxon>Exilibacterium</taxon>
    </lineage>
</organism>
<feature type="binding site" evidence="4">
    <location>
        <begin position="53"/>
        <end position="54"/>
    </location>
    <ligand>
        <name>S-adenosyl-L-methionine</name>
        <dbReference type="ChEBI" id="CHEBI:59789"/>
    </ligand>
</feature>
<feature type="binding site" evidence="4">
    <location>
        <position position="120"/>
    </location>
    <ligand>
        <name>S-adenosyl-L-methionine</name>
        <dbReference type="ChEBI" id="CHEBI:59789"/>
    </ligand>
</feature>
<reference evidence="6 7" key="1">
    <citation type="submission" date="2019-06" db="EMBL/GenBank/DDBJ databases">
        <title>Whole genome sequence for Cellvibrionaceae sp. R142.</title>
        <authorList>
            <person name="Wang G."/>
        </authorList>
    </citation>
    <scope>NUCLEOTIDE SEQUENCE [LARGE SCALE GENOMIC DNA]</scope>
    <source>
        <strain evidence="6 7">R142</strain>
    </source>
</reference>
<dbReference type="InterPro" id="IPR029063">
    <property type="entry name" value="SAM-dependent_MTases_sf"/>
</dbReference>
<dbReference type="GO" id="GO:0008757">
    <property type="term" value="F:S-adenosylmethionine-dependent methyltransferase activity"/>
    <property type="evidence" value="ECO:0007669"/>
    <property type="project" value="InterPro"/>
</dbReference>
<dbReference type="OrthoDB" id="4697647at2"/>
<evidence type="ECO:0000313" key="6">
    <source>
        <dbReference type="EMBL" id="TQV78251.1"/>
    </source>
</evidence>
<dbReference type="Pfam" id="PF08241">
    <property type="entry name" value="Methyltransf_11"/>
    <property type="match status" value="1"/>
</dbReference>
<proteinExistence type="inferred from homology"/>
<comment type="function">
    <text evidence="4">Catalyzes the methylation of 5-carboxymethoxyuridine (cmo5U) to form 5-methoxycarbonylmethoxyuridine (mcmo5U) at position 34 in tRNAs.</text>
</comment>
<feature type="binding site" evidence="4">
    <location>
        <position position="74"/>
    </location>
    <ligand>
        <name>S-adenosyl-L-methionine</name>
        <dbReference type="ChEBI" id="CHEBI:59789"/>
    </ligand>
</feature>
<dbReference type="HAMAP" id="MF_02057">
    <property type="entry name" value="tRNA_methyltr_CmoM"/>
    <property type="match status" value="1"/>
</dbReference>
<dbReference type="SUPFAM" id="SSF53335">
    <property type="entry name" value="S-adenosyl-L-methionine-dependent methyltransferases"/>
    <property type="match status" value="1"/>
</dbReference>
<feature type="binding site" evidence="4">
    <location>
        <position position="27"/>
    </location>
    <ligand>
        <name>S-adenosyl-L-methionine</name>
        <dbReference type="ChEBI" id="CHEBI:59789"/>
    </ligand>
</feature>
<dbReference type="RefSeq" id="WP_142905031.1">
    <property type="nucleotide sequence ID" value="NZ_ML660094.1"/>
</dbReference>
<dbReference type="AlphaFoldDB" id="A0A545TM84"/>
<dbReference type="InterPro" id="IPR033664">
    <property type="entry name" value="Cmo5U_methylTrfase"/>
</dbReference>
<comment type="similarity">
    <text evidence="4">Belongs to the class I-like SAM-binding methyltransferase superfamily. CmoM family.</text>
</comment>
<dbReference type="Gene3D" id="3.40.50.150">
    <property type="entry name" value="Vaccinia Virus protein VP39"/>
    <property type="match status" value="1"/>
</dbReference>
<dbReference type="InterPro" id="IPR013216">
    <property type="entry name" value="Methyltransf_11"/>
</dbReference>
<evidence type="ECO:0000259" key="5">
    <source>
        <dbReference type="Pfam" id="PF08241"/>
    </source>
</evidence>
<dbReference type="GO" id="GO:0006400">
    <property type="term" value="P:tRNA modification"/>
    <property type="evidence" value="ECO:0007669"/>
    <property type="project" value="UniProtKB-UniRule"/>
</dbReference>
<comment type="caution">
    <text evidence="6">The sequence shown here is derived from an EMBL/GenBank/DDBJ whole genome shotgun (WGS) entry which is preliminary data.</text>
</comment>